<comment type="caution">
    <text evidence="1">The sequence shown here is derived from an EMBL/GenBank/DDBJ whole genome shotgun (WGS) entry which is preliminary data.</text>
</comment>
<evidence type="ECO:0000313" key="1">
    <source>
        <dbReference type="EMBL" id="PAP91735.1"/>
    </source>
</evidence>
<protein>
    <submittedName>
        <fullName evidence="1">Uncharacterized protein</fullName>
    </submittedName>
</protein>
<dbReference type="OrthoDB" id="8101242at2"/>
<dbReference type="Proteomes" id="UP000215931">
    <property type="component" value="Unassembled WGS sequence"/>
</dbReference>
<dbReference type="EMBL" id="NPKH01000039">
    <property type="protein sequence ID" value="PAP91735.1"/>
    <property type="molecule type" value="Genomic_DNA"/>
</dbReference>
<dbReference type="AlphaFoldDB" id="A0A271K9M8"/>
<proteinExistence type="predicted"/>
<name>A0A271K9M8_9HYPH</name>
<keyword evidence="2" id="KW-1185">Reference proteome</keyword>
<organism evidence="1 2">
    <name type="scientific">Mesorhizobium wenxiniae</name>
    <dbReference type="NCBI Taxonomy" id="2014805"/>
    <lineage>
        <taxon>Bacteria</taxon>
        <taxon>Pseudomonadati</taxon>
        <taxon>Pseudomonadota</taxon>
        <taxon>Alphaproteobacteria</taxon>
        <taxon>Hyphomicrobiales</taxon>
        <taxon>Phyllobacteriaceae</taxon>
        <taxon>Mesorhizobium</taxon>
    </lineage>
</organism>
<evidence type="ECO:0000313" key="2">
    <source>
        <dbReference type="Proteomes" id="UP000215931"/>
    </source>
</evidence>
<reference evidence="1 2" key="1">
    <citation type="submission" date="2017-08" db="EMBL/GenBank/DDBJ databases">
        <title>Mesorhizobium wenxinae sp. nov., a novel rhizobial species isolated from root nodules of chickpea (Cicer arietinum L.).</title>
        <authorList>
            <person name="Zhang J."/>
        </authorList>
    </citation>
    <scope>NUCLEOTIDE SEQUENCE [LARGE SCALE GENOMIC DNA]</scope>
    <source>
        <strain evidence="2">WYCCWR 10019</strain>
    </source>
</reference>
<accession>A0A271K9M8</accession>
<gene>
    <name evidence="1" type="ORF">CIT31_31395</name>
</gene>
<sequence>MIPKIGIDFRKGSYAKLKCYSVLCASNRTRGAVVQVAQRHTLRPDTRAGITTWIKELKAGRMNPFRRDAL</sequence>